<dbReference type="InterPro" id="IPR014300">
    <property type="entry name" value="RNA_pol_sigma-V"/>
</dbReference>
<dbReference type="InterPro" id="IPR013249">
    <property type="entry name" value="RNA_pol_sigma70_r4_t2"/>
</dbReference>
<dbReference type="GO" id="GO:0003677">
    <property type="term" value="F:DNA binding"/>
    <property type="evidence" value="ECO:0007669"/>
    <property type="project" value="InterPro"/>
</dbReference>
<dbReference type="Gene3D" id="1.10.1740.10">
    <property type="match status" value="1"/>
</dbReference>
<evidence type="ECO:0000259" key="5">
    <source>
        <dbReference type="Pfam" id="PF04542"/>
    </source>
</evidence>
<dbReference type="Proteomes" id="UP000637359">
    <property type="component" value="Unassembled WGS sequence"/>
</dbReference>
<evidence type="ECO:0000256" key="1">
    <source>
        <dbReference type="ARBA" id="ARBA00010641"/>
    </source>
</evidence>
<dbReference type="AlphaFoldDB" id="A0A923RJE1"/>
<dbReference type="InterPro" id="IPR039425">
    <property type="entry name" value="RNA_pol_sigma-70-like"/>
</dbReference>
<dbReference type="InterPro" id="IPR036388">
    <property type="entry name" value="WH-like_DNA-bd_sf"/>
</dbReference>
<dbReference type="RefSeq" id="WP_186869032.1">
    <property type="nucleotide sequence ID" value="NZ_JACOOL010000003.1"/>
</dbReference>
<protein>
    <submittedName>
        <fullName evidence="7">Sigma-70 family RNA polymerase sigma factor</fullName>
    </submittedName>
</protein>
<dbReference type="InterPro" id="IPR014284">
    <property type="entry name" value="RNA_pol_sigma-70_dom"/>
</dbReference>
<organism evidence="7 8">
    <name type="scientific">Ornithinibacillus hominis</name>
    <dbReference type="NCBI Taxonomy" id="2763055"/>
    <lineage>
        <taxon>Bacteria</taxon>
        <taxon>Bacillati</taxon>
        <taxon>Bacillota</taxon>
        <taxon>Bacilli</taxon>
        <taxon>Bacillales</taxon>
        <taxon>Bacillaceae</taxon>
        <taxon>Ornithinibacillus</taxon>
    </lineage>
</organism>
<comment type="similarity">
    <text evidence="1">Belongs to the sigma-70 factor family. ECF subfamily.</text>
</comment>
<dbReference type="GO" id="GO:0006352">
    <property type="term" value="P:DNA-templated transcription initiation"/>
    <property type="evidence" value="ECO:0007669"/>
    <property type="project" value="InterPro"/>
</dbReference>
<dbReference type="InterPro" id="IPR007627">
    <property type="entry name" value="RNA_pol_sigma70_r2"/>
</dbReference>
<dbReference type="SUPFAM" id="SSF88659">
    <property type="entry name" value="Sigma3 and sigma4 domains of RNA polymerase sigma factors"/>
    <property type="match status" value="1"/>
</dbReference>
<comment type="caution">
    <text evidence="7">The sequence shown here is derived from an EMBL/GenBank/DDBJ whole genome shotgun (WGS) entry which is preliminary data.</text>
</comment>
<reference evidence="7" key="1">
    <citation type="submission" date="2020-08" db="EMBL/GenBank/DDBJ databases">
        <title>Genome public.</title>
        <authorList>
            <person name="Liu C."/>
            <person name="Sun Q."/>
        </authorList>
    </citation>
    <scope>NUCLEOTIDE SEQUENCE</scope>
    <source>
        <strain evidence="7">BX22</strain>
    </source>
</reference>
<dbReference type="Pfam" id="PF08281">
    <property type="entry name" value="Sigma70_r4_2"/>
    <property type="match status" value="1"/>
</dbReference>
<feature type="domain" description="RNA polymerase sigma-70 region 2" evidence="5">
    <location>
        <begin position="25"/>
        <end position="87"/>
    </location>
</feature>
<dbReference type="InterPro" id="IPR013324">
    <property type="entry name" value="RNA_pol_sigma_r3/r4-like"/>
</dbReference>
<keyword evidence="4" id="KW-0804">Transcription</keyword>
<evidence type="ECO:0000313" key="8">
    <source>
        <dbReference type="Proteomes" id="UP000637359"/>
    </source>
</evidence>
<dbReference type="Pfam" id="PF04542">
    <property type="entry name" value="Sigma70_r2"/>
    <property type="match status" value="1"/>
</dbReference>
<dbReference type="NCBIfam" id="TIGR02937">
    <property type="entry name" value="sigma70-ECF"/>
    <property type="match status" value="1"/>
</dbReference>
<dbReference type="PANTHER" id="PTHR43133:SF51">
    <property type="entry name" value="RNA POLYMERASE SIGMA FACTOR"/>
    <property type="match status" value="1"/>
</dbReference>
<keyword evidence="2" id="KW-0805">Transcription regulation</keyword>
<dbReference type="NCBIfam" id="TIGR02954">
    <property type="entry name" value="Sig70_famx3"/>
    <property type="match status" value="1"/>
</dbReference>
<dbReference type="SUPFAM" id="SSF88946">
    <property type="entry name" value="Sigma2 domain of RNA polymerase sigma factors"/>
    <property type="match status" value="1"/>
</dbReference>
<sequence>MNHIKLIVKAKSGDVEAFEELLKLFSDQLYRTAFLYTGNREDALDIVQETSYKAFVAIKTLKKNKYFSTWLTRILINSANEFLKKKKGNIPLEYVEEFISHQEGINIEQIDVVKAINNLKRKYREVIILFYFHDLPIKEISNVMGIPENTVKTYLHRGKDQLKINLKGAGYVEGKILSGNI</sequence>
<dbReference type="GO" id="GO:0016987">
    <property type="term" value="F:sigma factor activity"/>
    <property type="evidence" value="ECO:0007669"/>
    <property type="project" value="UniProtKB-KW"/>
</dbReference>
<evidence type="ECO:0000313" key="7">
    <source>
        <dbReference type="EMBL" id="MBC5636322.1"/>
    </source>
</evidence>
<keyword evidence="3" id="KW-0731">Sigma factor</keyword>
<accession>A0A923RJE1</accession>
<dbReference type="EMBL" id="JACOOL010000003">
    <property type="protein sequence ID" value="MBC5636322.1"/>
    <property type="molecule type" value="Genomic_DNA"/>
</dbReference>
<proteinExistence type="inferred from homology"/>
<evidence type="ECO:0000259" key="6">
    <source>
        <dbReference type="Pfam" id="PF08281"/>
    </source>
</evidence>
<dbReference type="InterPro" id="IPR013325">
    <property type="entry name" value="RNA_pol_sigma_r2"/>
</dbReference>
<dbReference type="Gene3D" id="1.10.10.10">
    <property type="entry name" value="Winged helix-like DNA-binding domain superfamily/Winged helix DNA-binding domain"/>
    <property type="match status" value="1"/>
</dbReference>
<evidence type="ECO:0000256" key="3">
    <source>
        <dbReference type="ARBA" id="ARBA00023082"/>
    </source>
</evidence>
<dbReference type="PANTHER" id="PTHR43133">
    <property type="entry name" value="RNA POLYMERASE ECF-TYPE SIGMA FACTO"/>
    <property type="match status" value="1"/>
</dbReference>
<keyword evidence="8" id="KW-1185">Reference proteome</keyword>
<dbReference type="CDD" id="cd06171">
    <property type="entry name" value="Sigma70_r4"/>
    <property type="match status" value="1"/>
</dbReference>
<evidence type="ECO:0000256" key="2">
    <source>
        <dbReference type="ARBA" id="ARBA00023015"/>
    </source>
</evidence>
<name>A0A923RJE1_9BACI</name>
<evidence type="ECO:0000256" key="4">
    <source>
        <dbReference type="ARBA" id="ARBA00023163"/>
    </source>
</evidence>
<feature type="domain" description="RNA polymerase sigma factor 70 region 4 type 2" evidence="6">
    <location>
        <begin position="112"/>
        <end position="162"/>
    </location>
</feature>
<gene>
    <name evidence="7" type="ORF">H8S33_05705</name>
</gene>